<evidence type="ECO:0000256" key="1">
    <source>
        <dbReference type="SAM" id="Phobius"/>
    </source>
</evidence>
<keyword evidence="1" id="KW-0472">Membrane</keyword>
<accession>A0ABW2T2M2</accession>
<dbReference type="EMBL" id="JBHTEE010000001">
    <property type="protein sequence ID" value="MFC7602890.1"/>
    <property type="molecule type" value="Genomic_DNA"/>
</dbReference>
<gene>
    <name evidence="2" type="ORF">ACFQVD_22560</name>
</gene>
<evidence type="ECO:0000313" key="2">
    <source>
        <dbReference type="EMBL" id="MFC7602890.1"/>
    </source>
</evidence>
<reference evidence="3" key="1">
    <citation type="journal article" date="2019" name="Int. J. Syst. Evol. Microbiol.">
        <title>The Global Catalogue of Microorganisms (GCM) 10K type strain sequencing project: providing services to taxonomists for standard genome sequencing and annotation.</title>
        <authorList>
            <consortium name="The Broad Institute Genomics Platform"/>
            <consortium name="The Broad Institute Genome Sequencing Center for Infectious Disease"/>
            <person name="Wu L."/>
            <person name="Ma J."/>
        </authorList>
    </citation>
    <scope>NUCLEOTIDE SEQUENCE [LARGE SCALE GENOMIC DNA]</scope>
    <source>
        <strain evidence="3">JCM 10083</strain>
    </source>
</reference>
<dbReference type="RefSeq" id="WP_343975584.1">
    <property type="nucleotide sequence ID" value="NZ_BAAAGK010000132.1"/>
</dbReference>
<evidence type="ECO:0000313" key="3">
    <source>
        <dbReference type="Proteomes" id="UP001596514"/>
    </source>
</evidence>
<protein>
    <submittedName>
        <fullName evidence="2">Uncharacterized protein</fullName>
    </submittedName>
</protein>
<keyword evidence="1" id="KW-0812">Transmembrane</keyword>
<dbReference type="Proteomes" id="UP001596514">
    <property type="component" value="Unassembled WGS sequence"/>
</dbReference>
<keyword evidence="1" id="KW-1133">Transmembrane helix</keyword>
<feature type="transmembrane region" description="Helical" evidence="1">
    <location>
        <begin position="96"/>
        <end position="116"/>
    </location>
</feature>
<feature type="transmembrane region" description="Helical" evidence="1">
    <location>
        <begin position="57"/>
        <end position="75"/>
    </location>
</feature>
<feature type="transmembrane region" description="Helical" evidence="1">
    <location>
        <begin position="33"/>
        <end position="51"/>
    </location>
</feature>
<comment type="caution">
    <text evidence="2">The sequence shown here is derived from an EMBL/GenBank/DDBJ whole genome shotgun (WGS) entry which is preliminary data.</text>
</comment>
<sequence length="152" mass="16633">MKSGGVVGEDLTPEEALRRIGEVDRRTRRPARVAGLLYAVLGLATIAYWPIMYLGPAWSQALAGVAWVTLTVMFARHLGRMGIEDREVTWANRFTGPVTVTYLAAVLALFVFGVFFRPDDPGGGWIATLVTLAACASVPPLYAAWRVLRAER</sequence>
<keyword evidence="3" id="KW-1185">Reference proteome</keyword>
<name>A0ABW2T2M2_9ACTN</name>
<feature type="transmembrane region" description="Helical" evidence="1">
    <location>
        <begin position="122"/>
        <end position="145"/>
    </location>
</feature>
<proteinExistence type="predicted"/>
<organism evidence="2 3">
    <name type="scientific">Streptosporangium amethystogenes subsp. fukuiense</name>
    <dbReference type="NCBI Taxonomy" id="698418"/>
    <lineage>
        <taxon>Bacteria</taxon>
        <taxon>Bacillati</taxon>
        <taxon>Actinomycetota</taxon>
        <taxon>Actinomycetes</taxon>
        <taxon>Streptosporangiales</taxon>
        <taxon>Streptosporangiaceae</taxon>
        <taxon>Streptosporangium</taxon>
    </lineage>
</organism>